<dbReference type="Proteomes" id="UP000178520">
    <property type="component" value="Unassembled WGS sequence"/>
</dbReference>
<dbReference type="AlphaFoldDB" id="A0A1F8ECG5"/>
<dbReference type="GO" id="GO:0010043">
    <property type="term" value="P:response to zinc ion"/>
    <property type="evidence" value="ECO:0007669"/>
    <property type="project" value="TreeGrafter"/>
</dbReference>
<evidence type="ECO:0000313" key="10">
    <source>
        <dbReference type="EMBL" id="OGM97798.1"/>
    </source>
</evidence>
<dbReference type="GO" id="GO:0055085">
    <property type="term" value="P:transmembrane transport"/>
    <property type="evidence" value="ECO:0007669"/>
    <property type="project" value="InterPro"/>
</dbReference>
<feature type="transmembrane region" description="Helical" evidence="9">
    <location>
        <begin position="160"/>
        <end position="179"/>
    </location>
</feature>
<evidence type="ECO:0000313" key="11">
    <source>
        <dbReference type="Proteomes" id="UP000178520"/>
    </source>
</evidence>
<feature type="transmembrane region" description="Helical" evidence="9">
    <location>
        <begin position="185"/>
        <end position="201"/>
    </location>
</feature>
<keyword evidence="3 8" id="KW-0813">Transport</keyword>
<keyword evidence="6 9" id="KW-1133">Transmembrane helix</keyword>
<evidence type="ECO:0008006" key="12">
    <source>
        <dbReference type="Google" id="ProtNLM"/>
    </source>
</evidence>
<gene>
    <name evidence="10" type="ORF">A2735_01415</name>
</gene>
<sequence length="255" mass="26986">MSDIFFLQLIIGGAIGIGAGYIGAFMILRRMALVGDALSHVALPGLALALLFNFNPFVGAFTALFVAIVGIWILERKTSIPSETLVGIFFTTALALGILLTPQPELLEALFGDIGNVARMDLYITLPIIALVMIALKLISKPLALSTISKDLTRSMKIPVNTINFLFLLMVAIIVALGIKVTGTLLMGALVIIPAAAGRNISRTFSHYTFMSAVLGGVAAISGIIIAHQYGFTPGPLVVLSGGTLFLVSLLFKQQ</sequence>
<evidence type="ECO:0000256" key="4">
    <source>
        <dbReference type="ARBA" id="ARBA00022475"/>
    </source>
</evidence>
<feature type="transmembrane region" description="Helical" evidence="9">
    <location>
        <begin position="6"/>
        <end position="28"/>
    </location>
</feature>
<organism evidence="10 11">
    <name type="scientific">Candidatus Yanofskybacteria bacterium RIFCSPHIGHO2_01_FULL_41_21</name>
    <dbReference type="NCBI Taxonomy" id="1802660"/>
    <lineage>
        <taxon>Bacteria</taxon>
        <taxon>Candidatus Yanofskyibacteriota</taxon>
    </lineage>
</organism>
<dbReference type="SUPFAM" id="SSF81345">
    <property type="entry name" value="ABC transporter involved in vitamin B12 uptake, BtuC"/>
    <property type="match status" value="1"/>
</dbReference>
<evidence type="ECO:0000256" key="9">
    <source>
        <dbReference type="SAM" id="Phobius"/>
    </source>
</evidence>
<accession>A0A1F8ECG5</accession>
<reference evidence="10 11" key="1">
    <citation type="journal article" date="2016" name="Nat. Commun.">
        <title>Thousands of microbial genomes shed light on interconnected biogeochemical processes in an aquifer system.</title>
        <authorList>
            <person name="Anantharaman K."/>
            <person name="Brown C.T."/>
            <person name="Hug L.A."/>
            <person name="Sharon I."/>
            <person name="Castelle C.J."/>
            <person name="Probst A.J."/>
            <person name="Thomas B.C."/>
            <person name="Singh A."/>
            <person name="Wilkins M.J."/>
            <person name="Karaoz U."/>
            <person name="Brodie E.L."/>
            <person name="Williams K.H."/>
            <person name="Hubbard S.S."/>
            <person name="Banfield J.F."/>
        </authorList>
    </citation>
    <scope>NUCLEOTIDE SEQUENCE [LARGE SCALE GENOMIC DNA]</scope>
</reference>
<keyword evidence="7 9" id="KW-0472">Membrane</keyword>
<dbReference type="Gene3D" id="1.10.3470.10">
    <property type="entry name" value="ABC transporter involved in vitamin B12 uptake, BtuC"/>
    <property type="match status" value="1"/>
</dbReference>
<dbReference type="InterPro" id="IPR001626">
    <property type="entry name" value="ABC_TroCD"/>
</dbReference>
<evidence type="ECO:0000256" key="5">
    <source>
        <dbReference type="ARBA" id="ARBA00022692"/>
    </source>
</evidence>
<dbReference type="PANTHER" id="PTHR30477">
    <property type="entry name" value="ABC-TRANSPORTER METAL-BINDING PROTEIN"/>
    <property type="match status" value="1"/>
</dbReference>
<evidence type="ECO:0000256" key="6">
    <source>
        <dbReference type="ARBA" id="ARBA00022989"/>
    </source>
</evidence>
<evidence type="ECO:0000256" key="8">
    <source>
        <dbReference type="RuleBase" id="RU003943"/>
    </source>
</evidence>
<evidence type="ECO:0000256" key="7">
    <source>
        <dbReference type="ARBA" id="ARBA00023136"/>
    </source>
</evidence>
<dbReference type="GO" id="GO:0043190">
    <property type="term" value="C:ATP-binding cassette (ABC) transporter complex"/>
    <property type="evidence" value="ECO:0007669"/>
    <property type="project" value="InterPro"/>
</dbReference>
<keyword evidence="5 8" id="KW-0812">Transmembrane</keyword>
<keyword evidence="4" id="KW-1003">Cell membrane</keyword>
<comment type="similarity">
    <text evidence="2 8">Belongs to the ABC-3 integral membrane protein family.</text>
</comment>
<comment type="subcellular location">
    <subcellularLocation>
        <location evidence="1 8">Cell membrane</location>
        <topology evidence="1 8">Multi-pass membrane protein</topology>
    </subcellularLocation>
</comment>
<proteinExistence type="inferred from homology"/>
<dbReference type="InterPro" id="IPR037294">
    <property type="entry name" value="ABC_BtuC-like"/>
</dbReference>
<dbReference type="STRING" id="1802660.A2735_01415"/>
<comment type="caution">
    <text evidence="10">The sequence shown here is derived from an EMBL/GenBank/DDBJ whole genome shotgun (WGS) entry which is preliminary data.</text>
</comment>
<feature type="transmembrane region" description="Helical" evidence="9">
    <location>
        <begin position="233"/>
        <end position="252"/>
    </location>
</feature>
<protein>
    <recommendedName>
        <fullName evidence="12">ABC transporter</fullName>
    </recommendedName>
</protein>
<feature type="transmembrane region" description="Helical" evidence="9">
    <location>
        <begin position="208"/>
        <end position="227"/>
    </location>
</feature>
<dbReference type="PANTHER" id="PTHR30477:SF3">
    <property type="entry name" value="METAL TRANSPORT SYSTEM MEMBRANE PROTEIN CT_069-RELATED"/>
    <property type="match status" value="1"/>
</dbReference>
<feature type="transmembrane region" description="Helical" evidence="9">
    <location>
        <begin position="86"/>
        <end position="102"/>
    </location>
</feature>
<feature type="transmembrane region" description="Helical" evidence="9">
    <location>
        <begin position="122"/>
        <end position="139"/>
    </location>
</feature>
<evidence type="ECO:0000256" key="2">
    <source>
        <dbReference type="ARBA" id="ARBA00008034"/>
    </source>
</evidence>
<evidence type="ECO:0000256" key="3">
    <source>
        <dbReference type="ARBA" id="ARBA00022448"/>
    </source>
</evidence>
<evidence type="ECO:0000256" key="1">
    <source>
        <dbReference type="ARBA" id="ARBA00004651"/>
    </source>
</evidence>
<dbReference type="EMBL" id="MGJA01000008">
    <property type="protein sequence ID" value="OGM97798.1"/>
    <property type="molecule type" value="Genomic_DNA"/>
</dbReference>
<name>A0A1F8ECG5_9BACT</name>
<feature type="transmembrane region" description="Helical" evidence="9">
    <location>
        <begin position="57"/>
        <end position="74"/>
    </location>
</feature>
<dbReference type="Pfam" id="PF00950">
    <property type="entry name" value="ABC-3"/>
    <property type="match status" value="1"/>
</dbReference>